<keyword evidence="3" id="KW-1185">Reference proteome</keyword>
<keyword evidence="1" id="KW-1133">Transmembrane helix</keyword>
<dbReference type="InterPro" id="IPR018750">
    <property type="entry name" value="DUF2306_membrane"/>
</dbReference>
<evidence type="ECO:0000313" key="3">
    <source>
        <dbReference type="Proteomes" id="UP000290204"/>
    </source>
</evidence>
<name>A0A4Q1CJR1_9BACT</name>
<gene>
    <name evidence="2" type="ORF">ESA94_10200</name>
</gene>
<accession>A0A4Q1CJR1</accession>
<proteinExistence type="predicted"/>
<feature type="transmembrane region" description="Helical" evidence="1">
    <location>
        <begin position="54"/>
        <end position="74"/>
    </location>
</feature>
<sequence length="216" mass="25047">MAQTRNLPVPQKSKSYLTLAVVLFLTVFAGKFIVKDALPYFGFDEETFGRYWNVKWPLIGHISGGLIALLIGPFQFWKTFRNKFLNVHRVLGRVYLIAILIGTIASTFLAWTSGYEIGFTWALALQFLAFAWIASASMAYLSVMRKRIVQHKEWMIRSYVITFAFVLFRWLNELEIARTLMPQFTDRGPTLIWLSWVVPLFITEMIISFNKKKSTL</sequence>
<feature type="transmembrane region" description="Helical" evidence="1">
    <location>
        <begin position="191"/>
        <end position="209"/>
    </location>
</feature>
<protein>
    <submittedName>
        <fullName evidence="2">DUF2306 domain-containing protein</fullName>
    </submittedName>
</protein>
<keyword evidence="1" id="KW-0812">Transmembrane</keyword>
<keyword evidence="1" id="KW-0472">Membrane</keyword>
<dbReference type="Proteomes" id="UP000290204">
    <property type="component" value="Unassembled WGS sequence"/>
</dbReference>
<evidence type="ECO:0000313" key="2">
    <source>
        <dbReference type="EMBL" id="RXK60823.1"/>
    </source>
</evidence>
<feature type="transmembrane region" description="Helical" evidence="1">
    <location>
        <begin position="16"/>
        <end position="34"/>
    </location>
</feature>
<evidence type="ECO:0000256" key="1">
    <source>
        <dbReference type="SAM" id="Phobius"/>
    </source>
</evidence>
<dbReference type="OrthoDB" id="195502at2"/>
<dbReference type="RefSeq" id="WP_129130784.1">
    <property type="nucleotide sequence ID" value="NZ_SDHW01000002.1"/>
</dbReference>
<reference evidence="2 3" key="1">
    <citation type="submission" date="2019-01" db="EMBL/GenBank/DDBJ databases">
        <title>Lacibacter sp. strain TTM-7.</title>
        <authorList>
            <person name="Chen W.-M."/>
        </authorList>
    </citation>
    <scope>NUCLEOTIDE SEQUENCE [LARGE SCALE GENOMIC DNA]</scope>
    <source>
        <strain evidence="2 3">TTM-7</strain>
    </source>
</reference>
<organism evidence="2 3">
    <name type="scientific">Lacibacter luteus</name>
    <dbReference type="NCBI Taxonomy" id="2508719"/>
    <lineage>
        <taxon>Bacteria</taxon>
        <taxon>Pseudomonadati</taxon>
        <taxon>Bacteroidota</taxon>
        <taxon>Chitinophagia</taxon>
        <taxon>Chitinophagales</taxon>
        <taxon>Chitinophagaceae</taxon>
        <taxon>Lacibacter</taxon>
    </lineage>
</organism>
<feature type="transmembrane region" description="Helical" evidence="1">
    <location>
        <begin position="94"/>
        <end position="113"/>
    </location>
</feature>
<dbReference type="Pfam" id="PF10067">
    <property type="entry name" value="DUF2306"/>
    <property type="match status" value="1"/>
</dbReference>
<comment type="caution">
    <text evidence="2">The sequence shown here is derived from an EMBL/GenBank/DDBJ whole genome shotgun (WGS) entry which is preliminary data.</text>
</comment>
<dbReference type="EMBL" id="SDHW01000002">
    <property type="protein sequence ID" value="RXK60823.1"/>
    <property type="molecule type" value="Genomic_DNA"/>
</dbReference>
<dbReference type="AlphaFoldDB" id="A0A4Q1CJR1"/>
<feature type="transmembrane region" description="Helical" evidence="1">
    <location>
        <begin position="154"/>
        <end position="171"/>
    </location>
</feature>
<feature type="transmembrane region" description="Helical" evidence="1">
    <location>
        <begin position="119"/>
        <end position="142"/>
    </location>
</feature>